<dbReference type="InterPro" id="IPR008929">
    <property type="entry name" value="Chondroitin_lyas"/>
</dbReference>
<sequence length="990" mass="109606">MEHGRIQAVDEVMKWICIVLLMAAVPCYAERLMAGTSFEEKSVLEHVSGEGFELDGSRSQFGSTSLKWSGSTLAFSKIRPLSPEESGAAFGSHFSLSPTFVMSIYNDSPVDEKLRVEFNGTTHFELHLNFQGWRTVWVPFSEMDGMLDTLESARMIAPPSAGPLWIDDIIFSQYIDDRHPYPGFEVPFIKEGGLRAWDHWIPEIGAFEQLVSMEVEPVTAGILADLETVEARLRAAYETTDLTPAGAEDYRTSMLFDLPLKMGMQVSPIRYIDAEYNDLRDFGQWMLKVAREYGATGETELEQLFADGARYYLDQGWGAGSSQGTIHHIGYSTRELQTSFFLMKNVLREKGLLDAIGDAVRWQLNFAEMLDAAQHESNLDYYNTQSVYRMMSAFLADDPSWQAACLRLYSDHLTAILAMTNSQGFRPDGTAWHHWGHYPAYATGAFDRIPVSLKALSGTAFRIGESGHANFKRAIMASTVYSNPHYWGLGLSGRHPLGGSIMSLKEAFLALALSGTPDGRQPIDPEVASAYVRLWGNPPGHVFQGVEINTAPPNGHWTFPYAALNVHRRADWSVNIKGYNRYVWASELYGLDNRYGRYQSNGTVQVLPNMSQEAAGYVEDGWDWNHPPGGTTVVLPFEELEPEEPVVMFKSEEIFAGGCTLGGNGIWAMKLNEGDGFTIDPGAEKMAFPNRLQARKSVFCFGGQLLCLGSGIEADGEEPVHTTLFQNGITSTNGAVRHEGEWLVDPIGTGYKILDGAEPVITVGEQVSPNNKYSLRQGIGKTGTKPDAKGLFAKAWLDHGPAPKDASYAYLIVPLFNHQQVFPVLEVLRQDNQAHVVADPETRTAAYACFEKGAVDAGLLESVSDPCHVMIQDGDTLKVAVSNPDLQQLVEAVKHHALHPSPTRFTTLRLKGHWKLESSAEAWTVAEGDSTLLTVKCRDGASIKVELEENHASKRLREAQQNKSTGSRASNPALPELFRNYMEVFYESCS</sequence>
<evidence type="ECO:0000256" key="3">
    <source>
        <dbReference type="SAM" id="MobiDB-lite"/>
    </source>
</evidence>
<feature type="region of interest" description="Disordered" evidence="3">
    <location>
        <begin position="953"/>
        <end position="972"/>
    </location>
</feature>
<evidence type="ECO:0000313" key="9">
    <source>
        <dbReference type="Proteomes" id="UP000366872"/>
    </source>
</evidence>
<dbReference type="SUPFAM" id="SSF49785">
    <property type="entry name" value="Galactose-binding domain-like"/>
    <property type="match status" value="1"/>
</dbReference>
<evidence type="ECO:0000259" key="7">
    <source>
        <dbReference type="Pfam" id="PF09093"/>
    </source>
</evidence>
<keyword evidence="2 8" id="KW-0456">Lyase</keyword>
<keyword evidence="9" id="KW-1185">Reference proteome</keyword>
<reference evidence="8 9" key="1">
    <citation type="submission" date="2019-04" db="EMBL/GenBank/DDBJ databases">
        <authorList>
            <person name="Van Vliet M D."/>
        </authorList>
    </citation>
    <scope>NUCLEOTIDE SEQUENCE [LARGE SCALE GENOMIC DNA]</scope>
    <source>
        <strain evidence="8 9">F1</strain>
    </source>
</reference>
<comment type="similarity">
    <text evidence="1">Belongs to the polysaccharide lyase 8 family.</text>
</comment>
<dbReference type="GO" id="GO:0030246">
    <property type="term" value="F:carbohydrate binding"/>
    <property type="evidence" value="ECO:0007669"/>
    <property type="project" value="InterPro"/>
</dbReference>
<dbReference type="Pfam" id="PF09093">
    <property type="entry name" value="Lyase_catalyt"/>
    <property type="match status" value="1"/>
</dbReference>
<feature type="domain" description="Polysaccharide lyase family 8 C-terminal" evidence="5">
    <location>
        <begin position="826"/>
        <end position="885"/>
    </location>
</feature>
<feature type="domain" description="Polysaccharide lyase family 8 central" evidence="4">
    <location>
        <begin position="559"/>
        <end position="814"/>
    </location>
</feature>
<dbReference type="PANTHER" id="PTHR37322:SF3">
    <property type="entry name" value="CHONDROITIN SULFATE ABC EXOLYASE"/>
    <property type="match status" value="1"/>
</dbReference>
<dbReference type="InterPro" id="IPR015176">
    <property type="entry name" value="Lyase_N"/>
</dbReference>
<dbReference type="Gene3D" id="1.50.10.100">
    <property type="entry name" value="Chondroitin AC/alginate lyase"/>
    <property type="match status" value="1"/>
</dbReference>
<organism evidence="8 9">
    <name type="scientific">Pontiella desulfatans</name>
    <dbReference type="NCBI Taxonomy" id="2750659"/>
    <lineage>
        <taxon>Bacteria</taxon>
        <taxon>Pseudomonadati</taxon>
        <taxon>Kiritimatiellota</taxon>
        <taxon>Kiritimatiellia</taxon>
        <taxon>Kiritimatiellales</taxon>
        <taxon>Pontiellaceae</taxon>
        <taxon>Pontiella</taxon>
    </lineage>
</organism>
<dbReference type="Pfam" id="PF09092">
    <property type="entry name" value="Lyase_N"/>
    <property type="match status" value="1"/>
</dbReference>
<dbReference type="RefSeq" id="WP_168442219.1">
    <property type="nucleotide sequence ID" value="NZ_CAAHFG010000001.1"/>
</dbReference>
<evidence type="ECO:0000256" key="1">
    <source>
        <dbReference type="ARBA" id="ARBA00006699"/>
    </source>
</evidence>
<dbReference type="Gene3D" id="2.60.120.430">
    <property type="entry name" value="Galactose-binding lectin"/>
    <property type="match status" value="1"/>
</dbReference>
<dbReference type="InterPro" id="IPR011013">
    <property type="entry name" value="Gal_mutarotase_sf_dom"/>
</dbReference>
<dbReference type="SUPFAM" id="SSF74650">
    <property type="entry name" value="Galactose mutarotase-like"/>
    <property type="match status" value="1"/>
</dbReference>
<dbReference type="PANTHER" id="PTHR37322">
    <property type="match status" value="1"/>
</dbReference>
<evidence type="ECO:0000259" key="5">
    <source>
        <dbReference type="Pfam" id="PF02884"/>
    </source>
</evidence>
<dbReference type="Gene3D" id="2.60.220.10">
    <property type="entry name" value="Polysaccharide lyase family 8-like, C-terminal"/>
    <property type="match status" value="1"/>
</dbReference>
<feature type="compositionally biased region" description="Polar residues" evidence="3">
    <location>
        <begin position="961"/>
        <end position="970"/>
    </location>
</feature>
<dbReference type="InterPro" id="IPR003159">
    <property type="entry name" value="Lyase_8_central_dom"/>
</dbReference>
<evidence type="ECO:0000256" key="2">
    <source>
        <dbReference type="ARBA" id="ARBA00023239"/>
    </source>
</evidence>
<accession>A0A6C2U2D2</accession>
<dbReference type="SUPFAM" id="SSF49863">
    <property type="entry name" value="Hyaluronate lyase-like, C-terminal domain"/>
    <property type="match status" value="1"/>
</dbReference>
<dbReference type="SUPFAM" id="SSF48230">
    <property type="entry name" value="Chondroitin AC/alginate lyase"/>
    <property type="match status" value="1"/>
</dbReference>
<dbReference type="AlphaFoldDB" id="A0A6C2U2D2"/>
<dbReference type="InterPro" id="IPR004103">
    <property type="entry name" value="Lyase_8_C"/>
</dbReference>
<dbReference type="Pfam" id="PF02278">
    <property type="entry name" value="Lyase_8"/>
    <property type="match status" value="1"/>
</dbReference>
<feature type="domain" description="Lyase N-terminal" evidence="6">
    <location>
        <begin position="37"/>
        <end position="188"/>
    </location>
</feature>
<dbReference type="InterPro" id="IPR008979">
    <property type="entry name" value="Galactose-bd-like_sf"/>
</dbReference>
<dbReference type="Pfam" id="PF02884">
    <property type="entry name" value="Lyase_8_C"/>
    <property type="match status" value="1"/>
</dbReference>
<dbReference type="InterPro" id="IPR014718">
    <property type="entry name" value="GH-type_carb-bd"/>
</dbReference>
<dbReference type="Gene3D" id="2.70.98.10">
    <property type="match status" value="1"/>
</dbReference>
<evidence type="ECO:0000313" key="8">
    <source>
        <dbReference type="EMBL" id="VGO14063.1"/>
    </source>
</evidence>
<name>A0A6C2U2D2_PONDE</name>
<dbReference type="InterPro" id="IPR039174">
    <property type="entry name" value="Chondroitin_ABC_lyase"/>
</dbReference>
<evidence type="ECO:0000259" key="6">
    <source>
        <dbReference type="Pfam" id="PF09092"/>
    </source>
</evidence>
<dbReference type="EMBL" id="CAAHFG010000001">
    <property type="protein sequence ID" value="VGO14063.1"/>
    <property type="molecule type" value="Genomic_DNA"/>
</dbReference>
<dbReference type="GO" id="GO:0006027">
    <property type="term" value="P:glycosaminoglycan catabolic process"/>
    <property type="evidence" value="ECO:0007669"/>
    <property type="project" value="InterPro"/>
</dbReference>
<evidence type="ECO:0000259" key="4">
    <source>
        <dbReference type="Pfam" id="PF02278"/>
    </source>
</evidence>
<gene>
    <name evidence="8" type="primary">chonabc_1</name>
    <name evidence="8" type="ORF">PDESU_02620</name>
</gene>
<dbReference type="InterPro" id="IPR015177">
    <property type="entry name" value="Lyase_catalyt"/>
</dbReference>
<protein>
    <submittedName>
        <fullName evidence="8">Chondroitin sulfate ABC exolyase</fullName>
    </submittedName>
</protein>
<dbReference type="GO" id="GO:0016837">
    <property type="term" value="F:carbon-oxygen lyase activity, acting on polysaccharides"/>
    <property type="evidence" value="ECO:0007669"/>
    <property type="project" value="UniProtKB-ARBA"/>
</dbReference>
<dbReference type="GO" id="GO:0005576">
    <property type="term" value="C:extracellular region"/>
    <property type="evidence" value="ECO:0007669"/>
    <property type="project" value="InterPro"/>
</dbReference>
<dbReference type="Proteomes" id="UP000366872">
    <property type="component" value="Unassembled WGS sequence"/>
</dbReference>
<dbReference type="InterPro" id="IPR011071">
    <property type="entry name" value="Lyase_8-like_C"/>
</dbReference>
<dbReference type="GO" id="GO:0005975">
    <property type="term" value="P:carbohydrate metabolic process"/>
    <property type="evidence" value="ECO:0007669"/>
    <property type="project" value="InterPro"/>
</dbReference>
<proteinExistence type="inferred from homology"/>
<feature type="domain" description="Lyase catalytic" evidence="7">
    <location>
        <begin position="276"/>
        <end position="535"/>
    </location>
</feature>